<feature type="transmembrane region" description="Helical" evidence="5">
    <location>
        <begin position="21"/>
        <end position="38"/>
    </location>
</feature>
<feature type="transmembrane region" description="Helical" evidence="5">
    <location>
        <begin position="208"/>
        <end position="225"/>
    </location>
</feature>
<dbReference type="GO" id="GO:0016020">
    <property type="term" value="C:membrane"/>
    <property type="evidence" value="ECO:0007669"/>
    <property type="project" value="UniProtKB-SubCell"/>
</dbReference>
<evidence type="ECO:0008006" key="7">
    <source>
        <dbReference type="Google" id="ProtNLM"/>
    </source>
</evidence>
<sequence length="477" mass="54878">MNNKLKKKVNQFVVSSRIDGIPFIFIIFLPLCYNYWNQIYYEDIVFLSLSCVGFVYGMLINNYFDFENDYKHNPEKIGLNQKELFICTIFFGTIYICLNILLSLVSKTLDYPLNAFLIYCLVTAYTPILKRIVFIKNICTVAYMCFIPVYVFVKNHSNYSNALIISIPFSLLNLIREILLDINDIEEDKSNKITTLPILFDKTTIRNYLKIFISFFWIIGIGIRVVPFNVFPIQVGLISIISSYALHRIDIFENREFACGILYFYLTWNILLNKNEKVSLIDALIGVSIILYIICIKNYSINPNSPKIWKIFCRKIVHMGVGCLALSLEPITIAHIVTGFVIISKNLLPKMSLGIEKYNKSLIQDTGIKCWLMFLFVWSIQNINNSNEVYIKALPFFISDPAGAMVGRTTNLSKKIFIWNEKTLQGSLMIFLSVYALRKSIILAILIGFAELFGGEYDNALIGGILLINLYFNLEVM</sequence>
<feature type="transmembrane region" description="Helical" evidence="5">
    <location>
        <begin position="134"/>
        <end position="153"/>
    </location>
</feature>
<feature type="transmembrane region" description="Helical" evidence="5">
    <location>
        <begin position="428"/>
        <end position="450"/>
    </location>
</feature>
<feature type="transmembrane region" description="Helical" evidence="5">
    <location>
        <begin position="44"/>
        <end position="64"/>
    </location>
</feature>
<organism evidence="6">
    <name type="scientific">viral metagenome</name>
    <dbReference type="NCBI Taxonomy" id="1070528"/>
    <lineage>
        <taxon>unclassified sequences</taxon>
        <taxon>metagenomes</taxon>
        <taxon>organismal metagenomes</taxon>
    </lineage>
</organism>
<dbReference type="InterPro" id="IPR000537">
    <property type="entry name" value="UbiA_prenyltransferase"/>
</dbReference>
<dbReference type="Pfam" id="PF01040">
    <property type="entry name" value="UbiA"/>
    <property type="match status" value="1"/>
</dbReference>
<evidence type="ECO:0000256" key="5">
    <source>
        <dbReference type="SAM" id="Phobius"/>
    </source>
</evidence>
<evidence type="ECO:0000256" key="4">
    <source>
        <dbReference type="ARBA" id="ARBA00023136"/>
    </source>
</evidence>
<dbReference type="AlphaFoldDB" id="A0A6C0KY85"/>
<accession>A0A6C0KY85</accession>
<evidence type="ECO:0000313" key="6">
    <source>
        <dbReference type="EMBL" id="QHU22925.1"/>
    </source>
</evidence>
<dbReference type="Gene3D" id="1.10.357.140">
    <property type="entry name" value="UbiA prenyltransferase"/>
    <property type="match status" value="1"/>
</dbReference>
<evidence type="ECO:0000256" key="1">
    <source>
        <dbReference type="ARBA" id="ARBA00004141"/>
    </source>
</evidence>
<feature type="transmembrane region" description="Helical" evidence="5">
    <location>
        <begin position="84"/>
        <end position="105"/>
    </location>
</feature>
<feature type="transmembrane region" description="Helical" evidence="5">
    <location>
        <begin position="316"/>
        <end position="343"/>
    </location>
</feature>
<feature type="transmembrane region" description="Helical" evidence="5">
    <location>
        <begin position="278"/>
        <end position="295"/>
    </location>
</feature>
<keyword evidence="3 5" id="KW-1133">Transmembrane helix</keyword>
<dbReference type="GO" id="GO:0016765">
    <property type="term" value="F:transferase activity, transferring alkyl or aryl (other than methyl) groups"/>
    <property type="evidence" value="ECO:0007669"/>
    <property type="project" value="InterPro"/>
</dbReference>
<protein>
    <recommendedName>
        <fullName evidence="7">UbiA prenyltransferase family protein</fullName>
    </recommendedName>
</protein>
<name>A0A6C0KY85_9ZZZZ</name>
<keyword evidence="2 5" id="KW-0812">Transmembrane</keyword>
<evidence type="ECO:0000256" key="3">
    <source>
        <dbReference type="ARBA" id="ARBA00022989"/>
    </source>
</evidence>
<comment type="subcellular location">
    <subcellularLocation>
        <location evidence="1">Membrane</location>
        <topology evidence="1">Multi-pass membrane protein</topology>
    </subcellularLocation>
</comment>
<keyword evidence="4 5" id="KW-0472">Membrane</keyword>
<reference evidence="6" key="1">
    <citation type="journal article" date="2020" name="Nature">
        <title>Giant virus diversity and host interactions through global metagenomics.</title>
        <authorList>
            <person name="Schulz F."/>
            <person name="Roux S."/>
            <person name="Paez-Espino D."/>
            <person name="Jungbluth S."/>
            <person name="Walsh D.A."/>
            <person name="Denef V.J."/>
            <person name="McMahon K.D."/>
            <person name="Konstantinidis K.T."/>
            <person name="Eloe-Fadrosh E.A."/>
            <person name="Kyrpides N.C."/>
            <person name="Woyke T."/>
        </authorList>
    </citation>
    <scope>NUCLEOTIDE SEQUENCE</scope>
    <source>
        <strain evidence="6">GVMAG-S-ERX555907-63</strain>
    </source>
</reference>
<dbReference type="EMBL" id="MN741019">
    <property type="protein sequence ID" value="QHU22925.1"/>
    <property type="molecule type" value="Genomic_DNA"/>
</dbReference>
<evidence type="ECO:0000256" key="2">
    <source>
        <dbReference type="ARBA" id="ARBA00022692"/>
    </source>
</evidence>
<proteinExistence type="predicted"/>
<dbReference type="InterPro" id="IPR044878">
    <property type="entry name" value="UbiA_sf"/>
</dbReference>
<feature type="transmembrane region" description="Helical" evidence="5">
    <location>
        <begin position="457"/>
        <end position="474"/>
    </location>
</feature>